<name>A0A246F7F6_PSENT</name>
<dbReference type="Proteomes" id="UP000198145">
    <property type="component" value="Unassembled WGS sequence"/>
</dbReference>
<dbReference type="InterPro" id="IPR007345">
    <property type="entry name" value="Polysacch_pyruvyl_Trfase"/>
</dbReference>
<comment type="caution">
    <text evidence="2">The sequence shown here is derived from an EMBL/GenBank/DDBJ whole genome shotgun (WGS) entry which is preliminary data.</text>
</comment>
<dbReference type="Pfam" id="PF04230">
    <property type="entry name" value="PS_pyruv_trans"/>
    <property type="match status" value="1"/>
</dbReference>
<accession>A0A246F7F6</accession>
<dbReference type="EMBL" id="NJBA01000007">
    <property type="protein sequence ID" value="OWP49123.1"/>
    <property type="molecule type" value="Genomic_DNA"/>
</dbReference>
<reference evidence="2 3" key="1">
    <citation type="submission" date="2017-06" db="EMBL/GenBank/DDBJ databases">
        <title>Draft genome of Pseudomonas nitroreducens DF05.</title>
        <authorList>
            <person name="Iyer R."/>
        </authorList>
    </citation>
    <scope>NUCLEOTIDE SEQUENCE [LARGE SCALE GENOMIC DNA]</scope>
    <source>
        <strain evidence="2 3">DF05</strain>
    </source>
</reference>
<organism evidence="2 3">
    <name type="scientific">Pseudomonas nitroreducens</name>
    <dbReference type="NCBI Taxonomy" id="46680"/>
    <lineage>
        <taxon>Bacteria</taxon>
        <taxon>Pseudomonadati</taxon>
        <taxon>Pseudomonadota</taxon>
        <taxon>Gammaproteobacteria</taxon>
        <taxon>Pseudomonadales</taxon>
        <taxon>Pseudomonadaceae</taxon>
        <taxon>Pseudomonas</taxon>
    </lineage>
</organism>
<evidence type="ECO:0000313" key="2">
    <source>
        <dbReference type="EMBL" id="OWP49123.1"/>
    </source>
</evidence>
<protein>
    <recommendedName>
        <fullName evidence="1">Polysaccharide pyruvyl transferase domain-containing protein</fullName>
    </recommendedName>
</protein>
<gene>
    <name evidence="2" type="ORF">CEG18_20510</name>
</gene>
<proteinExistence type="predicted"/>
<dbReference type="AlphaFoldDB" id="A0A246F7F6"/>
<sequence>MSNLYLYADESSLGVLKSAQQKIVLIGGDFGYGNFGDVLQHLNAIRLVKETERYATISVMAANSIGFPNFPQWAKSAYSADAIIYIADYPLVLDEDSPKLSPVGEIRNLSAVHLYGGGHLNNMWGDFVLSVASYFLRLKPGIGYFVSGQQVTTPYQEKVAQHIKEFSPTLFGVRDELSQQWLMEAGFEPHYSFDDATEALRDLAQRTRLKRGDGLLLHLNASDYTANLALQAELSALQATTPAKEQITIFQAFRDKRQEVVDTFETIKRLDAQFPFYDARFIDLVGLIFANPADHDQPKITGQVGYSCSYHVALWLQLAGIPCWLRSSNPFYDQKSKALQVTQSLEDFIQAPKLADHGFNLERRASWRALLLRELINHPEVNNLCLIPGNPDGPAPWPFFFKGTPTLEDRLADALRDIEWHRQCADNKADELSATKVRQEALAREVDTLSARLNELDRASQLQFQRAETAENALVEAQFESDALAGQIGALNQQVTELGNEVHQQRTRASIAENQFVEARAENDILTGQIYALVSQITEIGHHAHLQHADVKSVQTRLSSAEGTLAEIYRSRSWRFTRPLRGMTRFVRSGHFDSHGKVGIFGMIQRLARRLPIPAKIRSHIGRFLQRFRRK</sequence>
<dbReference type="RefSeq" id="WP_088420184.1">
    <property type="nucleotide sequence ID" value="NZ_NJBA01000007.1"/>
</dbReference>
<evidence type="ECO:0000313" key="3">
    <source>
        <dbReference type="Proteomes" id="UP000198145"/>
    </source>
</evidence>
<evidence type="ECO:0000259" key="1">
    <source>
        <dbReference type="Pfam" id="PF04230"/>
    </source>
</evidence>
<feature type="domain" description="Polysaccharide pyruvyl transferase" evidence="1">
    <location>
        <begin position="34"/>
        <end position="267"/>
    </location>
</feature>